<feature type="domain" description="CN hydrolase" evidence="2">
    <location>
        <begin position="1"/>
        <end position="269"/>
    </location>
</feature>
<dbReference type="PANTHER" id="PTHR43674:SF16">
    <property type="entry name" value="CARBON-NITROGEN FAMILY, PUTATIVE (AFU_ORTHOLOGUE AFUA_5G02350)-RELATED"/>
    <property type="match status" value="1"/>
</dbReference>
<dbReference type="CDD" id="cd07197">
    <property type="entry name" value="nitrilase"/>
    <property type="match status" value="1"/>
</dbReference>
<keyword evidence="1 3" id="KW-0378">Hydrolase</keyword>
<proteinExistence type="predicted"/>
<gene>
    <name evidence="3" type="ORF">GCM10022226_24220</name>
</gene>
<dbReference type="Proteomes" id="UP001500888">
    <property type="component" value="Unassembled WGS sequence"/>
</dbReference>
<dbReference type="InterPro" id="IPR003010">
    <property type="entry name" value="C-N_Hydrolase"/>
</dbReference>
<dbReference type="Gene3D" id="3.60.110.10">
    <property type="entry name" value="Carbon-nitrogen hydrolase"/>
    <property type="match status" value="1"/>
</dbReference>
<evidence type="ECO:0000256" key="1">
    <source>
        <dbReference type="ARBA" id="ARBA00022801"/>
    </source>
</evidence>
<dbReference type="InterPro" id="IPR036526">
    <property type="entry name" value="C-N_Hydrolase_sf"/>
</dbReference>
<keyword evidence="4" id="KW-1185">Reference proteome</keyword>
<evidence type="ECO:0000259" key="2">
    <source>
        <dbReference type="PROSITE" id="PS50263"/>
    </source>
</evidence>
<organism evidence="3 4">
    <name type="scientific">Sphaerisporangium flaviroseum</name>
    <dbReference type="NCBI Taxonomy" id="509199"/>
    <lineage>
        <taxon>Bacteria</taxon>
        <taxon>Bacillati</taxon>
        <taxon>Actinomycetota</taxon>
        <taxon>Actinomycetes</taxon>
        <taxon>Streptosporangiales</taxon>
        <taxon>Streptosporangiaceae</taxon>
        <taxon>Sphaerisporangium</taxon>
    </lineage>
</organism>
<dbReference type="PANTHER" id="PTHR43674">
    <property type="entry name" value="NITRILASE C965.09-RELATED"/>
    <property type="match status" value="1"/>
</dbReference>
<dbReference type="SUPFAM" id="SSF56317">
    <property type="entry name" value="Carbon-nitrogen hydrolase"/>
    <property type="match status" value="1"/>
</dbReference>
<sequence length="287" mass="30776">MVGERVLTAAQVAAGGLDAATVDALHLAEGLHDLIVLPEIANVPYFPVAPDLGEWLADTLANQDTESVFAPYRRLARRTGSYVVAGLCLPGPDRSRNAAVVFDRAGEVLPGRGVLSGDEVLVYDKTHLCNVRHYGSVFLEDQYFQPGHELVVWHLDFARLGVLICYDRHFPEAWSTLRVNEVGIVAVPTASPVGTAPTFLAEMQAMALQQSVYAVVANRVGPESLPDGTTADYLGRSAVFGPDGAVLNAADHGPFEQASAPYDEAHLDSVRAAMGLATSRRPALYQI</sequence>
<dbReference type="InterPro" id="IPR050345">
    <property type="entry name" value="Aliph_Amidase/BUP"/>
</dbReference>
<dbReference type="PROSITE" id="PS50263">
    <property type="entry name" value="CN_HYDROLASE"/>
    <property type="match status" value="1"/>
</dbReference>
<dbReference type="EMBL" id="BAAAZR010000004">
    <property type="protein sequence ID" value="GAA3803579.1"/>
    <property type="molecule type" value="Genomic_DNA"/>
</dbReference>
<protein>
    <submittedName>
        <fullName evidence="3">Carbon-nitrogen hydrolase family protein</fullName>
    </submittedName>
</protein>
<dbReference type="RefSeq" id="WP_344937989.1">
    <property type="nucleotide sequence ID" value="NZ_BAAAZR010000004.1"/>
</dbReference>
<comment type="caution">
    <text evidence="3">The sequence shown here is derived from an EMBL/GenBank/DDBJ whole genome shotgun (WGS) entry which is preliminary data.</text>
</comment>
<accession>A0ABP7HWB4</accession>
<dbReference type="Pfam" id="PF00795">
    <property type="entry name" value="CN_hydrolase"/>
    <property type="match status" value="1"/>
</dbReference>
<evidence type="ECO:0000313" key="4">
    <source>
        <dbReference type="Proteomes" id="UP001500888"/>
    </source>
</evidence>
<reference evidence="4" key="1">
    <citation type="journal article" date="2019" name="Int. J. Syst. Evol. Microbiol.">
        <title>The Global Catalogue of Microorganisms (GCM) 10K type strain sequencing project: providing services to taxonomists for standard genome sequencing and annotation.</title>
        <authorList>
            <consortium name="The Broad Institute Genomics Platform"/>
            <consortium name="The Broad Institute Genome Sequencing Center for Infectious Disease"/>
            <person name="Wu L."/>
            <person name="Ma J."/>
        </authorList>
    </citation>
    <scope>NUCLEOTIDE SEQUENCE [LARGE SCALE GENOMIC DNA]</scope>
    <source>
        <strain evidence="4">JCM 16908</strain>
    </source>
</reference>
<evidence type="ECO:0000313" key="3">
    <source>
        <dbReference type="EMBL" id="GAA3803579.1"/>
    </source>
</evidence>
<dbReference type="GO" id="GO:0016787">
    <property type="term" value="F:hydrolase activity"/>
    <property type="evidence" value="ECO:0007669"/>
    <property type="project" value="UniProtKB-KW"/>
</dbReference>
<name>A0ABP7HWB4_9ACTN</name>